<keyword evidence="3" id="KW-1185">Reference proteome</keyword>
<sequence length="241" mass="26240">MCDVLPADALETTQRFTTSMQEKGPDPPLVATRAAPIIFHCGDSDEYEELDPDEPDERGCQESSTNKPCTQRRSEDMRTRKFSVPAVVSVDEAVLKSSDQKLCTSFTHLFGSSPSSEATNDQLRPFDAATSAPHSLFSLEVTAVMTPPRDVRSSHPVSVSDHLCSSVGSPGTGPYLTVPSPFSRQSSKRLTGWYYAWATASIPALVLPSSGMTARHRKGVTVERSPENLVTTKLMCKSEDL</sequence>
<feature type="compositionally biased region" description="Acidic residues" evidence="1">
    <location>
        <begin position="44"/>
        <end position="56"/>
    </location>
</feature>
<organism evidence="2 3">
    <name type="scientific">Clonorchis sinensis</name>
    <name type="common">Chinese liver fluke</name>
    <dbReference type="NCBI Taxonomy" id="79923"/>
    <lineage>
        <taxon>Eukaryota</taxon>
        <taxon>Metazoa</taxon>
        <taxon>Spiralia</taxon>
        <taxon>Lophotrochozoa</taxon>
        <taxon>Platyhelminthes</taxon>
        <taxon>Trematoda</taxon>
        <taxon>Digenea</taxon>
        <taxon>Opisthorchiida</taxon>
        <taxon>Opisthorchiata</taxon>
        <taxon>Opisthorchiidae</taxon>
        <taxon>Clonorchis</taxon>
    </lineage>
</organism>
<feature type="compositionally biased region" description="Polar residues" evidence="1">
    <location>
        <begin position="61"/>
        <end position="71"/>
    </location>
</feature>
<evidence type="ECO:0000313" key="2">
    <source>
        <dbReference type="EMBL" id="GAA54073.1"/>
    </source>
</evidence>
<proteinExistence type="predicted"/>
<name>G7YM92_CLOSI</name>
<accession>G7YM92</accession>
<feature type="region of interest" description="Disordered" evidence="1">
    <location>
        <begin position="43"/>
        <end position="78"/>
    </location>
</feature>
<evidence type="ECO:0000313" key="3">
    <source>
        <dbReference type="Proteomes" id="UP000008909"/>
    </source>
</evidence>
<dbReference type="Proteomes" id="UP000008909">
    <property type="component" value="Unassembled WGS sequence"/>
</dbReference>
<dbReference type="AlphaFoldDB" id="G7YM92"/>
<protein>
    <submittedName>
        <fullName evidence="2">Uncharacterized protein</fullName>
    </submittedName>
</protein>
<evidence type="ECO:0000256" key="1">
    <source>
        <dbReference type="SAM" id="MobiDB-lite"/>
    </source>
</evidence>
<dbReference type="EMBL" id="DF143709">
    <property type="protein sequence ID" value="GAA54073.1"/>
    <property type="molecule type" value="Genomic_DNA"/>
</dbReference>
<reference evidence="2" key="1">
    <citation type="journal article" date="2011" name="Genome Biol.">
        <title>The draft genome of the carcinogenic human liver fluke Clonorchis sinensis.</title>
        <authorList>
            <person name="Wang X."/>
            <person name="Chen W."/>
            <person name="Huang Y."/>
            <person name="Sun J."/>
            <person name="Men J."/>
            <person name="Liu H."/>
            <person name="Luo F."/>
            <person name="Guo L."/>
            <person name="Lv X."/>
            <person name="Deng C."/>
            <person name="Zhou C."/>
            <person name="Fan Y."/>
            <person name="Li X."/>
            <person name="Huang L."/>
            <person name="Hu Y."/>
            <person name="Liang C."/>
            <person name="Hu X."/>
            <person name="Xu J."/>
            <person name="Yu X."/>
        </authorList>
    </citation>
    <scope>NUCLEOTIDE SEQUENCE [LARGE SCALE GENOMIC DNA]</scope>
    <source>
        <strain evidence="2">Henan</strain>
    </source>
</reference>
<gene>
    <name evidence="2" type="ORF">CLF_112094</name>
</gene>
<reference key="2">
    <citation type="submission" date="2011-10" db="EMBL/GenBank/DDBJ databases">
        <title>The genome and transcriptome sequence of Clonorchis sinensis provide insights into the carcinogenic liver fluke.</title>
        <authorList>
            <person name="Wang X."/>
            <person name="Huang Y."/>
            <person name="Chen W."/>
            <person name="Liu H."/>
            <person name="Guo L."/>
            <person name="Chen Y."/>
            <person name="Luo F."/>
            <person name="Zhou W."/>
            <person name="Sun J."/>
            <person name="Mao Q."/>
            <person name="Liang P."/>
            <person name="Zhou C."/>
            <person name="Tian Y."/>
            <person name="Men J."/>
            <person name="Lv X."/>
            <person name="Huang L."/>
            <person name="Zhou J."/>
            <person name="Hu Y."/>
            <person name="Li R."/>
            <person name="Zhang F."/>
            <person name="Lei H."/>
            <person name="Li X."/>
            <person name="Hu X."/>
            <person name="Liang C."/>
            <person name="Xu J."/>
            <person name="Wu Z."/>
            <person name="Yu X."/>
        </authorList>
    </citation>
    <scope>NUCLEOTIDE SEQUENCE</scope>
    <source>
        <strain>Henan</strain>
    </source>
</reference>